<feature type="non-terminal residue" evidence="1">
    <location>
        <position position="1"/>
    </location>
</feature>
<sequence>SRGGQTKPTESFLKQIGKFETIFETSHCLEISGQPQVIQSLISVLQTCPPHFPFKVIKKYARLRTFIRIKE</sequence>
<evidence type="ECO:0000313" key="1">
    <source>
        <dbReference type="EMBL" id="CDW25831.1"/>
    </source>
</evidence>
<feature type="non-terminal residue" evidence="1">
    <location>
        <position position="71"/>
    </location>
</feature>
<proteinExistence type="predicted"/>
<dbReference type="AlphaFoldDB" id="A0A0K2TJY9"/>
<dbReference type="EMBL" id="HACA01008470">
    <property type="protein sequence ID" value="CDW25831.1"/>
    <property type="molecule type" value="Transcribed_RNA"/>
</dbReference>
<reference evidence="1" key="1">
    <citation type="submission" date="2014-05" db="EMBL/GenBank/DDBJ databases">
        <authorList>
            <person name="Chronopoulou M."/>
        </authorList>
    </citation>
    <scope>NUCLEOTIDE SEQUENCE</scope>
    <source>
        <tissue evidence="1">Whole organism</tissue>
    </source>
</reference>
<protein>
    <submittedName>
        <fullName evidence="1">Uncharacterized protein</fullName>
    </submittedName>
</protein>
<organism evidence="1">
    <name type="scientific">Lepeophtheirus salmonis</name>
    <name type="common">Salmon louse</name>
    <name type="synonym">Caligus salmonis</name>
    <dbReference type="NCBI Taxonomy" id="72036"/>
    <lineage>
        <taxon>Eukaryota</taxon>
        <taxon>Metazoa</taxon>
        <taxon>Ecdysozoa</taxon>
        <taxon>Arthropoda</taxon>
        <taxon>Crustacea</taxon>
        <taxon>Multicrustacea</taxon>
        <taxon>Hexanauplia</taxon>
        <taxon>Copepoda</taxon>
        <taxon>Siphonostomatoida</taxon>
        <taxon>Caligidae</taxon>
        <taxon>Lepeophtheirus</taxon>
    </lineage>
</organism>
<name>A0A0K2TJY9_LEPSM</name>
<accession>A0A0K2TJY9</accession>